<dbReference type="EMBL" id="FOAP01000015">
    <property type="protein sequence ID" value="SEM37014.1"/>
    <property type="molecule type" value="Genomic_DNA"/>
</dbReference>
<feature type="compositionally biased region" description="Basic and acidic residues" evidence="1">
    <location>
        <begin position="300"/>
        <end position="309"/>
    </location>
</feature>
<dbReference type="Proteomes" id="UP000182719">
    <property type="component" value="Unassembled WGS sequence"/>
</dbReference>
<evidence type="ECO:0000313" key="2">
    <source>
        <dbReference type="EMBL" id="SEM37014.1"/>
    </source>
</evidence>
<dbReference type="AlphaFoldDB" id="A0A1H7XTN8"/>
<name>A0A1H7XTN8_STIAU</name>
<sequence>MGHGSYSYEAHEAMTRARSDQPVQEVFTQVHCHPLMDPRGVKVRESRDSAAHPRSLGIVFALDVTGSMGAIPELLARQYLPTFMKTLLDSGVQDPQVLFMAVGDAVHDRAPLQVGQFESSERQMDQWLTWTYLEGGGGEFGIESYELGMYFAARHMQMDCWAKRKHRGYFFMTGDERPYPYVSRKQVGELIGAPLEKDLPIAQVVDELQRTFEPFFLVPDLDRLRNCATEWRELLGDRVISMENPVDTVAVAAGLVGLCEGVFPDLDALARRLEKEKMPRNRLGAVVRSLTPFAAVLERDGTPRPRFEGGADLPTGDGASGYRRR</sequence>
<protein>
    <submittedName>
        <fullName evidence="2">Uncharacterized protein</fullName>
    </submittedName>
</protein>
<gene>
    <name evidence="2" type="ORF">SAMN05444354_115162</name>
</gene>
<feature type="region of interest" description="Disordered" evidence="1">
    <location>
        <begin position="1"/>
        <end position="21"/>
    </location>
</feature>
<feature type="compositionally biased region" description="Basic and acidic residues" evidence="1">
    <location>
        <begin position="9"/>
        <end position="19"/>
    </location>
</feature>
<organism evidence="2 3">
    <name type="scientific">Stigmatella aurantiaca</name>
    <dbReference type="NCBI Taxonomy" id="41"/>
    <lineage>
        <taxon>Bacteria</taxon>
        <taxon>Pseudomonadati</taxon>
        <taxon>Myxococcota</taxon>
        <taxon>Myxococcia</taxon>
        <taxon>Myxococcales</taxon>
        <taxon>Cystobacterineae</taxon>
        <taxon>Archangiaceae</taxon>
        <taxon>Stigmatella</taxon>
    </lineage>
</organism>
<feature type="region of interest" description="Disordered" evidence="1">
    <location>
        <begin position="300"/>
        <end position="325"/>
    </location>
</feature>
<evidence type="ECO:0000256" key="1">
    <source>
        <dbReference type="SAM" id="MobiDB-lite"/>
    </source>
</evidence>
<evidence type="ECO:0000313" key="3">
    <source>
        <dbReference type="Proteomes" id="UP000182719"/>
    </source>
</evidence>
<dbReference type="RefSeq" id="WP_075009174.1">
    <property type="nucleotide sequence ID" value="NZ_FOAP01000015.1"/>
</dbReference>
<accession>A0A1H7XTN8</accession>
<proteinExistence type="predicted"/>
<keyword evidence="3" id="KW-1185">Reference proteome</keyword>
<dbReference type="OrthoDB" id="4366615at2"/>
<reference evidence="3" key="1">
    <citation type="submission" date="2016-10" db="EMBL/GenBank/DDBJ databases">
        <authorList>
            <person name="Varghese N."/>
            <person name="Submissions S."/>
        </authorList>
    </citation>
    <scope>NUCLEOTIDE SEQUENCE [LARGE SCALE GENOMIC DNA]</scope>
    <source>
        <strain evidence="3">DSM 17044</strain>
    </source>
</reference>